<dbReference type="InterPro" id="IPR000823">
    <property type="entry name" value="Peroxidase_pln"/>
</dbReference>
<evidence type="ECO:0000256" key="7">
    <source>
        <dbReference type="ARBA" id="ARBA00022723"/>
    </source>
</evidence>
<evidence type="ECO:0000256" key="10">
    <source>
        <dbReference type="RuleBase" id="RU004241"/>
    </source>
</evidence>
<organism evidence="12 13">
    <name type="scientific">Datura stramonium</name>
    <name type="common">Jimsonweed</name>
    <name type="synonym">Common thornapple</name>
    <dbReference type="NCBI Taxonomy" id="4076"/>
    <lineage>
        <taxon>Eukaryota</taxon>
        <taxon>Viridiplantae</taxon>
        <taxon>Streptophyta</taxon>
        <taxon>Embryophyta</taxon>
        <taxon>Tracheophyta</taxon>
        <taxon>Spermatophyta</taxon>
        <taxon>Magnoliopsida</taxon>
        <taxon>eudicotyledons</taxon>
        <taxon>Gunneridae</taxon>
        <taxon>Pentapetalae</taxon>
        <taxon>asterids</taxon>
        <taxon>lamiids</taxon>
        <taxon>Solanales</taxon>
        <taxon>Solanaceae</taxon>
        <taxon>Solanoideae</taxon>
        <taxon>Datureae</taxon>
        <taxon>Datura</taxon>
    </lineage>
</organism>
<keyword evidence="5" id="KW-0575">Peroxidase</keyword>
<gene>
    <name evidence="12" type="ORF">HAX54_039596</name>
</gene>
<keyword evidence="7" id="KW-0479">Metal-binding</keyword>
<comment type="cofactor">
    <cofactor evidence="2">
        <name>Ca(2+)</name>
        <dbReference type="ChEBI" id="CHEBI:29108"/>
    </cofactor>
</comment>
<dbReference type="Gene3D" id="1.10.420.10">
    <property type="entry name" value="Peroxidase, domain 2"/>
    <property type="match status" value="1"/>
</dbReference>
<name>A0ABS8VM64_DATST</name>
<evidence type="ECO:0000256" key="1">
    <source>
        <dbReference type="ARBA" id="ARBA00000189"/>
    </source>
</evidence>
<dbReference type="InterPro" id="IPR002016">
    <property type="entry name" value="Haem_peroxidase"/>
</dbReference>
<dbReference type="PANTHER" id="PTHR31517:SF11">
    <property type="entry name" value="PEROXIDASE 31"/>
    <property type="match status" value="1"/>
</dbReference>
<accession>A0ABS8VM64</accession>
<dbReference type="PROSITE" id="PS50873">
    <property type="entry name" value="PEROXIDASE_4"/>
    <property type="match status" value="1"/>
</dbReference>
<keyword evidence="8" id="KW-0560">Oxidoreductase</keyword>
<sequence>MVALSGLTLLGSRIVREFSSNLYNYNKTSQSDLPTTPRFAKALRDACGNYQKDPTISVFNDVMSPNKFDNMYYQNLPKGLGLLSSDRAMQKLSEHGVKIGRRGEIRHRSESSPSVLFLFAFAVLQWVNWNLCIQGELLQYIGMVYTESLSSGEMHT</sequence>
<evidence type="ECO:0000313" key="12">
    <source>
        <dbReference type="EMBL" id="MCE0481666.1"/>
    </source>
</evidence>
<evidence type="ECO:0000256" key="3">
    <source>
        <dbReference type="ARBA" id="ARBA00001970"/>
    </source>
</evidence>
<evidence type="ECO:0000259" key="11">
    <source>
        <dbReference type="PROSITE" id="PS50873"/>
    </source>
</evidence>
<evidence type="ECO:0000256" key="9">
    <source>
        <dbReference type="ARBA" id="ARBA00023004"/>
    </source>
</evidence>
<keyword evidence="6" id="KW-0349">Heme</keyword>
<evidence type="ECO:0000256" key="4">
    <source>
        <dbReference type="ARBA" id="ARBA00012313"/>
    </source>
</evidence>
<dbReference type="InterPro" id="IPR010255">
    <property type="entry name" value="Haem_peroxidase_sf"/>
</dbReference>
<comment type="caution">
    <text evidence="12">The sequence shown here is derived from an EMBL/GenBank/DDBJ whole genome shotgun (WGS) entry which is preliminary data.</text>
</comment>
<proteinExistence type="inferred from homology"/>
<evidence type="ECO:0000256" key="2">
    <source>
        <dbReference type="ARBA" id="ARBA00001913"/>
    </source>
</evidence>
<dbReference type="PANTHER" id="PTHR31517">
    <property type="match status" value="1"/>
</dbReference>
<evidence type="ECO:0000256" key="5">
    <source>
        <dbReference type="ARBA" id="ARBA00022559"/>
    </source>
</evidence>
<evidence type="ECO:0000256" key="6">
    <source>
        <dbReference type="ARBA" id="ARBA00022617"/>
    </source>
</evidence>
<keyword evidence="13" id="KW-1185">Reference proteome</keyword>
<comment type="catalytic activity">
    <reaction evidence="1">
        <text>2 a phenolic donor + H2O2 = 2 a phenolic radical donor + 2 H2O</text>
        <dbReference type="Rhea" id="RHEA:56136"/>
        <dbReference type="ChEBI" id="CHEBI:15377"/>
        <dbReference type="ChEBI" id="CHEBI:16240"/>
        <dbReference type="ChEBI" id="CHEBI:139520"/>
        <dbReference type="ChEBI" id="CHEBI:139521"/>
        <dbReference type="EC" id="1.11.1.7"/>
    </reaction>
</comment>
<reference evidence="12 13" key="1">
    <citation type="journal article" date="2021" name="BMC Genomics">
        <title>Datura genome reveals duplications of psychoactive alkaloid biosynthetic genes and high mutation rate following tissue culture.</title>
        <authorList>
            <person name="Rajewski A."/>
            <person name="Carter-House D."/>
            <person name="Stajich J."/>
            <person name="Litt A."/>
        </authorList>
    </citation>
    <scope>NUCLEOTIDE SEQUENCE [LARGE SCALE GENOMIC DNA]</scope>
    <source>
        <strain evidence="12">AR-01</strain>
    </source>
</reference>
<dbReference type="Pfam" id="PF00141">
    <property type="entry name" value="peroxidase"/>
    <property type="match status" value="1"/>
</dbReference>
<evidence type="ECO:0000313" key="13">
    <source>
        <dbReference type="Proteomes" id="UP000823775"/>
    </source>
</evidence>
<dbReference type="Proteomes" id="UP000823775">
    <property type="component" value="Unassembled WGS sequence"/>
</dbReference>
<dbReference type="SUPFAM" id="SSF48113">
    <property type="entry name" value="Heme-dependent peroxidases"/>
    <property type="match status" value="1"/>
</dbReference>
<feature type="domain" description="Plant heme peroxidase family profile" evidence="11">
    <location>
        <begin position="1"/>
        <end position="156"/>
    </location>
</feature>
<comment type="cofactor">
    <cofactor evidence="3">
        <name>heme b</name>
        <dbReference type="ChEBI" id="CHEBI:60344"/>
    </cofactor>
</comment>
<dbReference type="EC" id="1.11.1.7" evidence="4"/>
<keyword evidence="9" id="KW-0408">Iron</keyword>
<dbReference type="EMBL" id="JACEIK010005501">
    <property type="protein sequence ID" value="MCE0481666.1"/>
    <property type="molecule type" value="Genomic_DNA"/>
</dbReference>
<evidence type="ECO:0000256" key="8">
    <source>
        <dbReference type="ARBA" id="ARBA00023002"/>
    </source>
</evidence>
<protein>
    <recommendedName>
        <fullName evidence="4">peroxidase</fullName>
        <ecNumber evidence="4">1.11.1.7</ecNumber>
    </recommendedName>
</protein>
<comment type="similarity">
    <text evidence="10">Belongs to the peroxidase family.</text>
</comment>